<dbReference type="Proteomes" id="UP000241444">
    <property type="component" value="Unassembled WGS sequence"/>
</dbReference>
<dbReference type="EMBL" id="PGGO01000023">
    <property type="protein sequence ID" value="PSH63734.1"/>
    <property type="molecule type" value="Genomic_DNA"/>
</dbReference>
<dbReference type="AlphaFoldDB" id="A0A2P7B4S3"/>
<accession>A0A2P7B4S3</accession>
<dbReference type="InterPro" id="IPR039552">
    <property type="entry name" value="IS66_C"/>
</dbReference>
<proteinExistence type="predicted"/>
<reference evidence="2" key="1">
    <citation type="submission" date="2017-11" db="EMBL/GenBank/DDBJ databases">
        <authorList>
            <person name="Han C.G."/>
        </authorList>
    </citation>
    <scope>NUCLEOTIDE SEQUENCE [LARGE SCALE GENOMIC DNA]</scope>
    <source>
        <strain evidence="2">STM 196</strain>
    </source>
</reference>
<dbReference type="EMBL" id="PGGO01000037">
    <property type="protein sequence ID" value="PSH61467.1"/>
    <property type="molecule type" value="Genomic_DNA"/>
</dbReference>
<dbReference type="OrthoDB" id="9800877at2"/>
<feature type="non-terminal residue" evidence="2">
    <location>
        <position position="1"/>
    </location>
</feature>
<reference evidence="4" key="2">
    <citation type="submission" date="2017-11" db="EMBL/GenBank/DDBJ databases">
        <authorList>
            <person name="Kuznetsova I."/>
            <person name="Sazanova A."/>
            <person name="Chirak E."/>
            <person name="Safronova V."/>
            <person name="Willems A."/>
        </authorList>
    </citation>
    <scope>NUCLEOTIDE SEQUENCE [LARGE SCALE GENOMIC DNA]</scope>
    <source>
        <strain evidence="4">STM 196</strain>
    </source>
</reference>
<sequence length="34" mass="3913">NVDPLAWLTQTLERIANGWPNSKIDALMPWNYNA</sequence>
<dbReference type="Pfam" id="PF13817">
    <property type="entry name" value="DDE_Tnp_IS66_C"/>
    <property type="match status" value="1"/>
</dbReference>
<organism evidence="2 4">
    <name type="scientific">Phyllobacterium brassicacearum</name>
    <dbReference type="NCBI Taxonomy" id="314235"/>
    <lineage>
        <taxon>Bacteria</taxon>
        <taxon>Pseudomonadati</taxon>
        <taxon>Pseudomonadota</taxon>
        <taxon>Alphaproteobacteria</taxon>
        <taxon>Hyphomicrobiales</taxon>
        <taxon>Phyllobacteriaceae</taxon>
        <taxon>Phyllobacterium</taxon>
    </lineage>
</organism>
<gene>
    <name evidence="3" type="ORF">CU102_23020</name>
    <name evidence="2" type="ORF">CU102_26975</name>
</gene>
<dbReference type="RefSeq" id="WP_146146483.1">
    <property type="nucleotide sequence ID" value="NZ_PGGO01000023.1"/>
</dbReference>
<evidence type="ECO:0000313" key="2">
    <source>
        <dbReference type="EMBL" id="PSH61467.1"/>
    </source>
</evidence>
<evidence type="ECO:0000313" key="4">
    <source>
        <dbReference type="Proteomes" id="UP000241444"/>
    </source>
</evidence>
<keyword evidence="4" id="KW-1185">Reference proteome</keyword>
<feature type="domain" description="Transposase IS66 C-terminal" evidence="1">
    <location>
        <begin position="1"/>
        <end position="30"/>
    </location>
</feature>
<protein>
    <recommendedName>
        <fullName evidence="1">Transposase IS66 C-terminal domain-containing protein</fullName>
    </recommendedName>
</protein>
<name>A0A2P7B4S3_9HYPH</name>
<evidence type="ECO:0000313" key="3">
    <source>
        <dbReference type="EMBL" id="PSH63734.1"/>
    </source>
</evidence>
<comment type="caution">
    <text evidence="2">The sequence shown here is derived from an EMBL/GenBank/DDBJ whole genome shotgun (WGS) entry which is preliminary data.</text>
</comment>
<evidence type="ECO:0000259" key="1">
    <source>
        <dbReference type="Pfam" id="PF13817"/>
    </source>
</evidence>